<dbReference type="EMBL" id="AP018365">
    <property type="protein sequence ID" value="BBA98826.1"/>
    <property type="molecule type" value="Genomic_DNA"/>
</dbReference>
<reference evidence="1 2" key="1">
    <citation type="journal article" date="2010" name="J. Bacteriol.">
        <title>Biochemical characterization of a novel indole prenyltransferase from Streptomyces sp. SN-593.</title>
        <authorList>
            <person name="Takahashi S."/>
            <person name="Takagi H."/>
            <person name="Toyoda A."/>
            <person name="Uramoto M."/>
            <person name="Nogawa T."/>
            <person name="Ueki M."/>
            <person name="Sakaki Y."/>
            <person name="Osada H."/>
        </authorList>
    </citation>
    <scope>NUCLEOTIDE SEQUENCE [LARGE SCALE GENOMIC DNA]</scope>
    <source>
        <strain evidence="1 2">SN-593</strain>
    </source>
</reference>
<evidence type="ECO:0000313" key="1">
    <source>
        <dbReference type="EMBL" id="BBA98826.1"/>
    </source>
</evidence>
<protein>
    <submittedName>
        <fullName evidence="1">Uncharacterized protein</fullName>
    </submittedName>
</protein>
<sequence length="168" mass="18167">MISFPPAPAEFPELPGPARRWTLTAADGRTLSGYLPPWAGDDPSEHHVPVEQLADRLADIHHSARFPGQAVAVYTAADPSGRPSEQQILSCTIDCAPYAPLPDPRVPVANVHLCEESWITDLDPDGLLRLADLLRAQADRLDREIRPALISARADWAARARSGADGSP</sequence>
<dbReference type="InterPro" id="IPR054202">
    <property type="entry name" value="DUF6907"/>
</dbReference>
<dbReference type="AlphaFoldDB" id="A0A7U3UUH1"/>
<reference evidence="1 2" key="3">
    <citation type="journal article" date="2011" name="Nat. Chem. Biol.">
        <title>Reveromycin A biosynthesis uses RevG and RevJ for stereospecific spiroacetal formation.</title>
        <authorList>
            <person name="Takahashi S."/>
            <person name="Toyoda A."/>
            <person name="Sekiyama Y."/>
            <person name="Takagi H."/>
            <person name="Nogawa T."/>
            <person name="Uramoto M."/>
            <person name="Suzuki R."/>
            <person name="Koshino H."/>
            <person name="Kumano T."/>
            <person name="Panthee S."/>
            <person name="Dairi T."/>
            <person name="Ishikawa J."/>
            <person name="Ikeda H."/>
            <person name="Sakaki Y."/>
            <person name="Osada H."/>
        </authorList>
    </citation>
    <scope>NUCLEOTIDE SEQUENCE [LARGE SCALE GENOMIC DNA]</scope>
    <source>
        <strain evidence="1 2">SN-593</strain>
    </source>
</reference>
<name>A0A7U3UUH1_9ACTN</name>
<keyword evidence="2" id="KW-1185">Reference proteome</keyword>
<proteinExistence type="predicted"/>
<dbReference type="KEGG" id="arev:RVR_5171"/>
<reference evidence="1 2" key="2">
    <citation type="journal article" date="2011" name="J. Antibiot.">
        <title>Furaquinocins I and J: novel polyketide isoprenoid hybrid compounds from Streptomyces reveromyceticus SN-593.</title>
        <authorList>
            <person name="Panthee S."/>
            <person name="Takahashi S."/>
            <person name="Takagi H."/>
            <person name="Nogawa T."/>
            <person name="Oowada E."/>
            <person name="Uramoto M."/>
            <person name="Osada H."/>
        </authorList>
    </citation>
    <scope>NUCLEOTIDE SEQUENCE [LARGE SCALE GENOMIC DNA]</scope>
    <source>
        <strain evidence="1 2">SN-593</strain>
    </source>
</reference>
<reference evidence="1 2" key="4">
    <citation type="journal article" date="2020" name="Sci. Rep.">
        <title>beta-carboline chemical signals induce reveromycin production through a LuxR family regulator in Streptomyces sp. SN-593.</title>
        <authorList>
            <person name="Panthee S."/>
            <person name="Kito N."/>
            <person name="Hayashi T."/>
            <person name="Shimizu T."/>
            <person name="Ishikawa J."/>
            <person name="Hamamoto H."/>
            <person name="Osada H."/>
            <person name="Takahashi S."/>
        </authorList>
    </citation>
    <scope>NUCLEOTIDE SEQUENCE [LARGE SCALE GENOMIC DNA]</scope>
    <source>
        <strain evidence="1 2">SN-593</strain>
    </source>
</reference>
<organism evidence="1 2">
    <name type="scientific">Actinacidiphila reveromycinica</name>
    <dbReference type="NCBI Taxonomy" id="659352"/>
    <lineage>
        <taxon>Bacteria</taxon>
        <taxon>Bacillati</taxon>
        <taxon>Actinomycetota</taxon>
        <taxon>Actinomycetes</taxon>
        <taxon>Kitasatosporales</taxon>
        <taxon>Streptomycetaceae</taxon>
        <taxon>Actinacidiphila</taxon>
    </lineage>
</organism>
<dbReference type="Proteomes" id="UP000595703">
    <property type="component" value="Chromosome"/>
</dbReference>
<accession>A0A7U3UUH1</accession>
<evidence type="ECO:0000313" key="2">
    <source>
        <dbReference type="Proteomes" id="UP000595703"/>
    </source>
</evidence>
<dbReference type="Pfam" id="PF21848">
    <property type="entry name" value="DUF6907"/>
    <property type="match status" value="1"/>
</dbReference>
<dbReference type="RefSeq" id="WP_202234904.1">
    <property type="nucleotide sequence ID" value="NZ_AP018365.1"/>
</dbReference>
<gene>
    <name evidence="1" type="ORF">RVR_5171</name>
</gene>